<evidence type="ECO:0000259" key="6">
    <source>
        <dbReference type="Pfam" id="PF08281"/>
    </source>
</evidence>
<evidence type="ECO:0000313" key="8">
    <source>
        <dbReference type="Proteomes" id="UP001243286"/>
    </source>
</evidence>
<evidence type="ECO:0000256" key="2">
    <source>
        <dbReference type="ARBA" id="ARBA00023015"/>
    </source>
</evidence>
<dbReference type="PANTHER" id="PTHR43133:SF51">
    <property type="entry name" value="RNA POLYMERASE SIGMA FACTOR"/>
    <property type="match status" value="1"/>
</dbReference>
<dbReference type="InterPro" id="IPR013324">
    <property type="entry name" value="RNA_pol_sigma_r3/r4-like"/>
</dbReference>
<dbReference type="CDD" id="cd06171">
    <property type="entry name" value="Sigma70_r4"/>
    <property type="match status" value="1"/>
</dbReference>
<gene>
    <name evidence="7" type="ORF">QK289_12235</name>
</gene>
<dbReference type="InterPro" id="IPR013325">
    <property type="entry name" value="RNA_pol_sigma_r2"/>
</dbReference>
<dbReference type="InterPro" id="IPR039425">
    <property type="entry name" value="RNA_pol_sigma-70-like"/>
</dbReference>
<dbReference type="InterPro" id="IPR007627">
    <property type="entry name" value="RNA_pol_sigma70_r2"/>
</dbReference>
<accession>A0ABT6R494</accession>
<evidence type="ECO:0000256" key="3">
    <source>
        <dbReference type="ARBA" id="ARBA00023082"/>
    </source>
</evidence>
<keyword evidence="3" id="KW-0731">Sigma factor</keyword>
<dbReference type="Gene3D" id="1.10.1740.10">
    <property type="match status" value="1"/>
</dbReference>
<evidence type="ECO:0000259" key="5">
    <source>
        <dbReference type="Pfam" id="PF04542"/>
    </source>
</evidence>
<dbReference type="Proteomes" id="UP001243286">
    <property type="component" value="Unassembled WGS sequence"/>
</dbReference>
<dbReference type="SUPFAM" id="SSF88946">
    <property type="entry name" value="Sigma2 domain of RNA polymerase sigma factors"/>
    <property type="match status" value="1"/>
</dbReference>
<feature type="domain" description="RNA polymerase sigma factor 70 region 4 type 2" evidence="6">
    <location>
        <begin position="113"/>
        <end position="164"/>
    </location>
</feature>
<dbReference type="Gene3D" id="1.10.10.10">
    <property type="entry name" value="Winged helix-like DNA-binding domain superfamily/Winged helix DNA-binding domain"/>
    <property type="match status" value="1"/>
</dbReference>
<dbReference type="InterPro" id="IPR014284">
    <property type="entry name" value="RNA_pol_sigma-70_dom"/>
</dbReference>
<dbReference type="Pfam" id="PF04542">
    <property type="entry name" value="Sigma70_r2"/>
    <property type="match status" value="1"/>
</dbReference>
<keyword evidence="8" id="KW-1185">Reference proteome</keyword>
<dbReference type="InterPro" id="IPR013249">
    <property type="entry name" value="RNA_pol_sigma70_r4_t2"/>
</dbReference>
<dbReference type="SUPFAM" id="SSF88659">
    <property type="entry name" value="Sigma3 and sigma4 domains of RNA polymerase sigma factors"/>
    <property type="match status" value="1"/>
</dbReference>
<comment type="similarity">
    <text evidence="1">Belongs to the sigma-70 factor family. ECF subfamily.</text>
</comment>
<evidence type="ECO:0000256" key="1">
    <source>
        <dbReference type="ARBA" id="ARBA00010641"/>
    </source>
</evidence>
<dbReference type="RefSeq" id="WP_282356768.1">
    <property type="nucleotide sequence ID" value="NZ_JASBQV010000021.1"/>
</dbReference>
<dbReference type="EMBL" id="JASBQV010000021">
    <property type="protein sequence ID" value="MDI3235778.1"/>
    <property type="molecule type" value="Genomic_DNA"/>
</dbReference>
<dbReference type="NCBIfam" id="TIGR02937">
    <property type="entry name" value="sigma70-ECF"/>
    <property type="match status" value="1"/>
</dbReference>
<keyword evidence="4" id="KW-0804">Transcription</keyword>
<proteinExistence type="inferred from homology"/>
<dbReference type="PANTHER" id="PTHR43133">
    <property type="entry name" value="RNA POLYMERASE ECF-TYPE SIGMA FACTO"/>
    <property type="match status" value="1"/>
</dbReference>
<evidence type="ECO:0000256" key="4">
    <source>
        <dbReference type="ARBA" id="ARBA00023163"/>
    </source>
</evidence>
<keyword evidence="2" id="KW-0805">Transcription regulation</keyword>
<feature type="domain" description="RNA polymerase sigma-70 region 2" evidence="5">
    <location>
        <begin position="25"/>
        <end position="83"/>
    </location>
</feature>
<reference evidence="7 8" key="1">
    <citation type="submission" date="2023-04" db="EMBL/GenBank/DDBJ databases">
        <title>Antarctic isolates genomes.</title>
        <authorList>
            <person name="Dimov S.G."/>
        </authorList>
    </citation>
    <scope>NUCLEOTIDE SEQUENCE [LARGE SCALE GENOMIC DNA]</scope>
    <source>
        <strain evidence="7 8">AL19</strain>
    </source>
</reference>
<protein>
    <submittedName>
        <fullName evidence="7">Sigma-70 family RNA polymerase sigma factor</fullName>
    </submittedName>
</protein>
<name>A0ABT6R494_9BACL</name>
<dbReference type="InterPro" id="IPR036388">
    <property type="entry name" value="WH-like_DNA-bd_sf"/>
</dbReference>
<sequence length="175" mass="20731">MFRKKIAGSWTDDVFLAALYAEEHYIYRMSYLYLKHEQEALENVQEVAFRAWKYRKSLQEVAYFKTWLTRITINAALDHLKKYQVLVWTNDTAQDRNEPQIPSFEHVIVDQLYLTDLLERLDVKERSLVTLRYQADYSFQEIADLLDIPVSTVKSTLYRAIQKLQRRQAKGGESG</sequence>
<organism evidence="7 8">
    <name type="scientific">Exiguobacterium antarcticum</name>
    <dbReference type="NCBI Taxonomy" id="132920"/>
    <lineage>
        <taxon>Bacteria</taxon>
        <taxon>Bacillati</taxon>
        <taxon>Bacillota</taxon>
        <taxon>Bacilli</taxon>
        <taxon>Bacillales</taxon>
        <taxon>Bacillales Family XII. Incertae Sedis</taxon>
        <taxon>Exiguobacterium</taxon>
    </lineage>
</organism>
<comment type="caution">
    <text evidence="7">The sequence shown here is derived from an EMBL/GenBank/DDBJ whole genome shotgun (WGS) entry which is preliminary data.</text>
</comment>
<evidence type="ECO:0000313" key="7">
    <source>
        <dbReference type="EMBL" id="MDI3235778.1"/>
    </source>
</evidence>
<dbReference type="Pfam" id="PF08281">
    <property type="entry name" value="Sigma70_r4_2"/>
    <property type="match status" value="1"/>
</dbReference>